<gene>
    <name evidence="1" type="ORF">D3872_18115</name>
</gene>
<keyword evidence="2" id="KW-1185">Reference proteome</keyword>
<comment type="caution">
    <text evidence="1">The sequence shown here is derived from an EMBL/GenBank/DDBJ whole genome shotgun (WGS) entry which is preliminary data.</text>
</comment>
<evidence type="ECO:0000313" key="1">
    <source>
        <dbReference type="EMBL" id="RJG11756.1"/>
    </source>
</evidence>
<name>A0A418XH25_9BURK</name>
<protein>
    <submittedName>
        <fullName evidence="1">Uncharacterized protein</fullName>
    </submittedName>
</protein>
<evidence type="ECO:0000313" key="2">
    <source>
        <dbReference type="Proteomes" id="UP000284006"/>
    </source>
</evidence>
<dbReference type="EMBL" id="QYUP01000138">
    <property type="protein sequence ID" value="RJG11756.1"/>
    <property type="molecule type" value="Genomic_DNA"/>
</dbReference>
<sequence>MNTIESRATNPKSISYISNDTPVAKDAQGQLVVSIKFSAKNEMNMASTLQAKCTVSPDGKSLVDIAVSESR</sequence>
<reference evidence="1 2" key="1">
    <citation type="submission" date="2018-09" db="EMBL/GenBank/DDBJ databases">
        <authorList>
            <person name="Zhu H."/>
        </authorList>
    </citation>
    <scope>NUCLEOTIDE SEQUENCE [LARGE SCALE GENOMIC DNA]</scope>
    <source>
        <strain evidence="1 2">K1S02-61</strain>
    </source>
</reference>
<organism evidence="1 2">
    <name type="scientific">Massilia cavernae</name>
    <dbReference type="NCBI Taxonomy" id="2320864"/>
    <lineage>
        <taxon>Bacteria</taxon>
        <taxon>Pseudomonadati</taxon>
        <taxon>Pseudomonadota</taxon>
        <taxon>Betaproteobacteria</taxon>
        <taxon>Burkholderiales</taxon>
        <taxon>Oxalobacteraceae</taxon>
        <taxon>Telluria group</taxon>
        <taxon>Massilia</taxon>
    </lineage>
</organism>
<proteinExistence type="predicted"/>
<dbReference type="Proteomes" id="UP000284006">
    <property type="component" value="Unassembled WGS sequence"/>
</dbReference>
<dbReference type="AlphaFoldDB" id="A0A418XH25"/>
<accession>A0A418XH25</accession>